<gene>
    <name evidence="7" type="ORF">ACFQ27_13820</name>
</gene>
<proteinExistence type="inferred from homology"/>
<dbReference type="RefSeq" id="WP_377353994.1">
    <property type="nucleotide sequence ID" value="NZ_JBHTLQ010000032.1"/>
</dbReference>
<evidence type="ECO:0000313" key="7">
    <source>
        <dbReference type="EMBL" id="MFD1191662.1"/>
    </source>
</evidence>
<evidence type="ECO:0000256" key="1">
    <source>
        <dbReference type="ARBA" id="ARBA00005005"/>
    </source>
</evidence>
<evidence type="ECO:0000256" key="5">
    <source>
        <dbReference type="ARBA" id="ARBA00023235"/>
    </source>
</evidence>
<evidence type="ECO:0000256" key="2">
    <source>
        <dbReference type="ARBA" id="ARBA00005254"/>
    </source>
</evidence>
<dbReference type="Pfam" id="PF00378">
    <property type="entry name" value="ECH_1"/>
    <property type="match status" value="1"/>
</dbReference>
<dbReference type="NCBIfam" id="NF005699">
    <property type="entry name" value="PRK07509.1"/>
    <property type="match status" value="1"/>
</dbReference>
<keyword evidence="3" id="KW-0276">Fatty acid metabolism</keyword>
<evidence type="ECO:0000256" key="3">
    <source>
        <dbReference type="ARBA" id="ARBA00022832"/>
    </source>
</evidence>
<dbReference type="PANTHER" id="PTHR43149">
    <property type="entry name" value="ENOYL-COA HYDRATASE"/>
    <property type="match status" value="1"/>
</dbReference>
<organism evidence="7 8">
    <name type="scientific">Phenylobacterium conjunctum</name>
    <dbReference type="NCBI Taxonomy" id="1298959"/>
    <lineage>
        <taxon>Bacteria</taxon>
        <taxon>Pseudomonadati</taxon>
        <taxon>Pseudomonadota</taxon>
        <taxon>Alphaproteobacteria</taxon>
        <taxon>Caulobacterales</taxon>
        <taxon>Caulobacteraceae</taxon>
        <taxon>Phenylobacterium</taxon>
    </lineage>
</organism>
<keyword evidence="5" id="KW-0413">Isomerase</keyword>
<accession>A0ABW3T3B8</accession>
<feature type="region of interest" description="Disordered" evidence="6">
    <location>
        <begin position="75"/>
        <end position="97"/>
    </location>
</feature>
<dbReference type="InterPro" id="IPR029045">
    <property type="entry name" value="ClpP/crotonase-like_dom_sf"/>
</dbReference>
<dbReference type="SUPFAM" id="SSF52096">
    <property type="entry name" value="ClpP/crotonase"/>
    <property type="match status" value="1"/>
</dbReference>
<dbReference type="CDD" id="cd06558">
    <property type="entry name" value="crotonase-like"/>
    <property type="match status" value="1"/>
</dbReference>
<comment type="pathway">
    <text evidence="1">Lipid metabolism; fatty acid beta-oxidation.</text>
</comment>
<dbReference type="InterPro" id="IPR045002">
    <property type="entry name" value="Ech1-like"/>
</dbReference>
<dbReference type="Proteomes" id="UP001597216">
    <property type="component" value="Unassembled WGS sequence"/>
</dbReference>
<dbReference type="EMBL" id="JBHTLQ010000032">
    <property type="protein sequence ID" value="MFD1191662.1"/>
    <property type="molecule type" value="Genomic_DNA"/>
</dbReference>
<sequence length="272" mass="28795">MEERIKVEITNGVADVRLVRSDKMNALDPAMFAALVETGEKLKTTAGLRAIVLSGEGRAFCAGLDMSNFGKMASGERKAGESSAGGSLVTPNRTAGGSNHAQHAVMVWREQPVPVIGAIHGVAFGGGFQLAIAPDIRIVAPDTKMAVMEIKWGLVPDMAGMVLMKGMIRDDIARELTYTGRIFDGEEAGRVGVATKVTADPLAEALKLANEIAGKSPTAIRAAKRLFELQAHATQHALLEAESVEQTALISSPNQVEAVMSNMQKRAAVYAD</sequence>
<evidence type="ECO:0000256" key="6">
    <source>
        <dbReference type="SAM" id="MobiDB-lite"/>
    </source>
</evidence>
<evidence type="ECO:0000256" key="4">
    <source>
        <dbReference type="ARBA" id="ARBA00023098"/>
    </source>
</evidence>
<reference evidence="8" key="1">
    <citation type="journal article" date="2019" name="Int. J. Syst. Evol. Microbiol.">
        <title>The Global Catalogue of Microorganisms (GCM) 10K type strain sequencing project: providing services to taxonomists for standard genome sequencing and annotation.</title>
        <authorList>
            <consortium name="The Broad Institute Genomics Platform"/>
            <consortium name="The Broad Institute Genome Sequencing Center for Infectious Disease"/>
            <person name="Wu L."/>
            <person name="Ma J."/>
        </authorList>
    </citation>
    <scope>NUCLEOTIDE SEQUENCE [LARGE SCALE GENOMIC DNA]</scope>
    <source>
        <strain evidence="8">CCUG 55074</strain>
    </source>
</reference>
<comment type="caution">
    <text evidence="7">The sequence shown here is derived from an EMBL/GenBank/DDBJ whole genome shotgun (WGS) entry which is preliminary data.</text>
</comment>
<dbReference type="Gene3D" id="1.10.12.10">
    <property type="entry name" value="Lyase 2-enoyl-coa Hydratase, Chain A, domain 2"/>
    <property type="match status" value="1"/>
</dbReference>
<name>A0ABW3T3B8_9CAUL</name>
<dbReference type="PANTHER" id="PTHR43149:SF1">
    <property type="entry name" value="DELTA(3,5)-DELTA(2,4)-DIENOYL-COA ISOMERASE, MITOCHONDRIAL"/>
    <property type="match status" value="1"/>
</dbReference>
<comment type="similarity">
    <text evidence="2">Belongs to the enoyl-CoA hydratase/isomerase family.</text>
</comment>
<protein>
    <submittedName>
        <fullName evidence="7">Crotonase/enoyl-CoA hydratase family protein</fullName>
    </submittedName>
</protein>
<dbReference type="InterPro" id="IPR014748">
    <property type="entry name" value="Enoyl-CoA_hydra_C"/>
</dbReference>
<dbReference type="Gene3D" id="3.90.226.10">
    <property type="entry name" value="2-enoyl-CoA Hydratase, Chain A, domain 1"/>
    <property type="match status" value="1"/>
</dbReference>
<evidence type="ECO:0000313" key="8">
    <source>
        <dbReference type="Proteomes" id="UP001597216"/>
    </source>
</evidence>
<dbReference type="InterPro" id="IPR001753">
    <property type="entry name" value="Enoyl-CoA_hydra/iso"/>
</dbReference>
<keyword evidence="4" id="KW-0443">Lipid metabolism</keyword>
<keyword evidence="8" id="KW-1185">Reference proteome</keyword>